<evidence type="ECO:0000259" key="1">
    <source>
        <dbReference type="PROSITE" id="PS51459"/>
    </source>
</evidence>
<dbReference type="SUPFAM" id="SSF140931">
    <property type="entry name" value="Fic-like"/>
    <property type="match status" value="1"/>
</dbReference>
<dbReference type="RefSeq" id="WP_214357695.1">
    <property type="nucleotide sequence ID" value="NZ_JAFEJS010000002.1"/>
</dbReference>
<gene>
    <name evidence="2" type="ORF">JS528_03370</name>
</gene>
<evidence type="ECO:0000313" key="2">
    <source>
        <dbReference type="EMBL" id="MBT1172416.1"/>
    </source>
</evidence>
<dbReference type="Gene3D" id="1.10.3290.10">
    <property type="entry name" value="Fido-like domain"/>
    <property type="match status" value="1"/>
</dbReference>
<dbReference type="InterPro" id="IPR036390">
    <property type="entry name" value="WH_DNA-bd_sf"/>
</dbReference>
<protein>
    <submittedName>
        <fullName evidence="2">Fic family protein</fullName>
    </submittedName>
</protein>
<dbReference type="PANTHER" id="PTHR13504:SF38">
    <property type="entry name" value="FIDO DOMAIN-CONTAINING PROTEIN"/>
    <property type="match status" value="1"/>
</dbReference>
<reference evidence="2 3" key="1">
    <citation type="journal article" date="2021" name="Environ. Microbiol.">
        <title>Genetic insights into the dark matter of the mammalian gut microbiota through targeted genome reconstruction.</title>
        <authorList>
            <person name="Lugli G.A."/>
            <person name="Alessandri G."/>
            <person name="Milani C."/>
            <person name="Viappiani A."/>
            <person name="Fontana F."/>
            <person name="Tarracchini C."/>
            <person name="Mancabelli L."/>
            <person name="Argentini C."/>
            <person name="Ruiz L."/>
            <person name="Margolles A."/>
            <person name="van Sinderen D."/>
            <person name="Turroni F."/>
            <person name="Ventura M."/>
        </authorList>
    </citation>
    <scope>NUCLEOTIDE SEQUENCE [LARGE SCALE GENOMIC DNA]</scope>
    <source>
        <strain evidence="2 3">MA2</strain>
    </source>
</reference>
<keyword evidence="3" id="KW-1185">Reference proteome</keyword>
<dbReference type="Proteomes" id="UP000773064">
    <property type="component" value="Unassembled WGS sequence"/>
</dbReference>
<accession>A0ABS5UND1</accession>
<comment type="caution">
    <text evidence="2">The sequence shown here is derived from an EMBL/GenBank/DDBJ whole genome shotgun (WGS) entry which is preliminary data.</text>
</comment>
<dbReference type="EMBL" id="JAFEJS010000002">
    <property type="protein sequence ID" value="MBT1172416.1"/>
    <property type="molecule type" value="Genomic_DNA"/>
</dbReference>
<dbReference type="InterPro" id="IPR003812">
    <property type="entry name" value="Fido"/>
</dbReference>
<dbReference type="InterPro" id="IPR036597">
    <property type="entry name" value="Fido-like_dom_sf"/>
</dbReference>
<dbReference type="InterPro" id="IPR040198">
    <property type="entry name" value="Fido_containing"/>
</dbReference>
<name>A0ABS5UND1_9BIFI</name>
<sequence length="412" mass="45335">MSVTDVPRSFPSPLPVPPIGHEPHVWHPDFDAYMSRSERRRETGDYYSAVPAVIAQYGFSLPEGISADLEEAAYELSRFDAYAAAKLGMDDHELSPMASILLRTESTSSSQIENLTVGARKLALQELGEGHGGNAQIVVGNVHAMRAALDFARNLDEPHLLAMHRALLSAQPGFAQYAGRYRDQLVWVGGGRGPRHATHVAPQPELVAGCMDDLLAFLQRDDLPVILQCAVVHAQFETIHPFVDGNGRVGRALVHAVLRNKGLIRSTTPPVSAGLLTDTQRYFAALGAYREGDAEPIVACFADACRYSASTGVKLIDALEEQLAESRERLHGIRRDSAVWRVLPRLIEQPIINRDYLSKTLGLSPMTASRAIRVLTERGVLDEITGGRRNTVWEHRGILSVLDDYAARLRRD</sequence>
<evidence type="ECO:0000313" key="3">
    <source>
        <dbReference type="Proteomes" id="UP000773064"/>
    </source>
</evidence>
<dbReference type="Pfam" id="PF02661">
    <property type="entry name" value="Fic"/>
    <property type="match status" value="1"/>
</dbReference>
<dbReference type="SUPFAM" id="SSF46785">
    <property type="entry name" value="Winged helix' DNA-binding domain"/>
    <property type="match status" value="1"/>
</dbReference>
<dbReference type="PANTHER" id="PTHR13504">
    <property type="entry name" value="FIDO DOMAIN-CONTAINING PROTEIN DDB_G0283145"/>
    <property type="match status" value="1"/>
</dbReference>
<organism evidence="2 3">
    <name type="scientific">Bifidobacterium santillanense</name>
    <dbReference type="NCBI Taxonomy" id="2809028"/>
    <lineage>
        <taxon>Bacteria</taxon>
        <taxon>Bacillati</taxon>
        <taxon>Actinomycetota</taxon>
        <taxon>Actinomycetes</taxon>
        <taxon>Bifidobacteriales</taxon>
        <taxon>Bifidobacteriaceae</taxon>
        <taxon>Bifidobacterium</taxon>
    </lineage>
</organism>
<dbReference type="PROSITE" id="PS51459">
    <property type="entry name" value="FIDO"/>
    <property type="match status" value="1"/>
</dbReference>
<proteinExistence type="predicted"/>
<feature type="domain" description="Fido" evidence="1">
    <location>
        <begin position="155"/>
        <end position="303"/>
    </location>
</feature>